<name>A0A1V0GT67_9RHOB</name>
<accession>A0A1V0GT67</accession>
<feature type="signal peptide" evidence="1">
    <location>
        <begin position="1"/>
        <end position="24"/>
    </location>
</feature>
<evidence type="ECO:0000313" key="6">
    <source>
        <dbReference type="Proteomes" id="UP000229314"/>
    </source>
</evidence>
<dbReference type="Proteomes" id="UP000324507">
    <property type="component" value="Chromosome"/>
</dbReference>
<dbReference type="RefSeq" id="WP_028721158.1">
    <property type="nucleotide sequence ID" value="NZ_CAJGAB010000002.1"/>
</dbReference>
<dbReference type="OrthoDB" id="7778111at2"/>
<dbReference type="EMBL" id="CP020442">
    <property type="protein sequence ID" value="ARC37031.1"/>
    <property type="molecule type" value="Genomic_DNA"/>
</dbReference>
<dbReference type="KEGG" id="pye:A6J80_12175"/>
<reference evidence="2" key="3">
    <citation type="submission" date="2017-12" db="EMBL/GenBank/DDBJ databases">
        <title>FDA dAtabase for Regulatory Grade micrObial Sequences (FDA-ARGOS): Supporting development and validation of Infectious Disease Dx tests.</title>
        <authorList>
            <person name="Campos J."/>
            <person name="Goldberg B."/>
            <person name="Tallon L."/>
            <person name="Sadzewicz L."/>
            <person name="Sengamalay N."/>
            <person name="Ott S."/>
            <person name="Godinez A."/>
            <person name="Nagaraj S."/>
            <person name="Vyas G."/>
            <person name="Aluvathingal J."/>
            <person name="Nadendla S."/>
            <person name="Geyer C."/>
            <person name="Nandy P."/>
            <person name="Hobson J."/>
            <person name="Sichtig H."/>
        </authorList>
    </citation>
    <scope>NUCLEOTIDE SEQUENCE</scope>
    <source>
        <strain evidence="2">FDAARGOS_252</strain>
    </source>
</reference>
<evidence type="ECO:0000256" key="1">
    <source>
        <dbReference type="SAM" id="SignalP"/>
    </source>
</evidence>
<evidence type="ECO:0000313" key="4">
    <source>
        <dbReference type="EMBL" id="QEU07699.1"/>
    </source>
</evidence>
<sequence>MMIRIFLRAFPLLCAALFTLAVFVAQTPAERARQLLRLETDRLAWAEGLVKCPETWDNLPLSACRVQAAARVLPTNLAAPH</sequence>
<dbReference type="STRING" id="147645.A6J80_12175"/>
<reference evidence="3 6" key="2">
    <citation type="submission" date="2017-10" db="EMBL/GenBank/DDBJ databases">
        <title>Complete genome sequence of Paracoccus yeei TT13 isolated from human skin.</title>
        <authorList>
            <person name="Lee K."/>
            <person name="Lim J.Y."/>
            <person name="Hwang I."/>
        </authorList>
    </citation>
    <scope>NUCLEOTIDE SEQUENCE [LARGE SCALE GENOMIC DNA]</scope>
    <source>
        <strain evidence="3 6">TT13</strain>
    </source>
</reference>
<keyword evidence="5" id="KW-1185">Reference proteome</keyword>
<evidence type="ECO:0000313" key="3">
    <source>
        <dbReference type="EMBL" id="ATQ55644.1"/>
    </source>
</evidence>
<evidence type="ECO:0000313" key="5">
    <source>
        <dbReference type="Proteomes" id="UP000191257"/>
    </source>
</evidence>
<protein>
    <submittedName>
        <fullName evidence="2">Uncharacterized protein</fullName>
    </submittedName>
</protein>
<evidence type="ECO:0000313" key="7">
    <source>
        <dbReference type="Proteomes" id="UP000324507"/>
    </source>
</evidence>
<reference evidence="5" key="1">
    <citation type="submission" date="2017-03" db="EMBL/GenBank/DDBJ databases">
        <title>FDA dAtabase for Regulatory Grade micrObial Sequences (FDA-ARGOS): Supporting development and validation of Infectious Disease Dx tests.</title>
        <authorList>
            <person name="Minogue T."/>
            <person name="Wolcott M."/>
            <person name="Wasieloski L."/>
            <person name="Aguilar W."/>
            <person name="Moore D."/>
            <person name="Tallon L."/>
            <person name="Sadzewicz L."/>
            <person name="Sengamalay N."/>
            <person name="Ott S."/>
            <person name="Godinez A."/>
            <person name="Nagaraj S."/>
            <person name="Nadendla S."/>
            <person name="Geyer C."/>
            <person name="Sichtig H."/>
        </authorList>
    </citation>
    <scope>NUCLEOTIDE SEQUENCE [LARGE SCALE GENOMIC DNA]</scope>
    <source>
        <strain evidence="5">FDAARGOS_252</strain>
    </source>
</reference>
<dbReference type="EMBL" id="CP024422">
    <property type="protein sequence ID" value="ATQ55644.1"/>
    <property type="molecule type" value="Genomic_DNA"/>
</dbReference>
<proteinExistence type="predicted"/>
<feature type="chain" id="PRO_5014546776" evidence="1">
    <location>
        <begin position="25"/>
        <end position="81"/>
    </location>
</feature>
<evidence type="ECO:0000313" key="2">
    <source>
        <dbReference type="EMBL" id="ARC37031.1"/>
    </source>
</evidence>
<dbReference type="GeneID" id="78897483"/>
<dbReference type="Proteomes" id="UP000191257">
    <property type="component" value="Chromosome"/>
</dbReference>
<dbReference type="EMBL" id="CP044081">
    <property type="protein sequence ID" value="QEU07699.1"/>
    <property type="molecule type" value="Genomic_DNA"/>
</dbReference>
<organism evidence="2 5">
    <name type="scientific">Paracoccus yeei</name>
    <dbReference type="NCBI Taxonomy" id="147645"/>
    <lineage>
        <taxon>Bacteria</taxon>
        <taxon>Pseudomonadati</taxon>
        <taxon>Pseudomonadota</taxon>
        <taxon>Alphaproteobacteria</taxon>
        <taxon>Rhodobacterales</taxon>
        <taxon>Paracoccaceae</taxon>
        <taxon>Paracoccus</taxon>
    </lineage>
</organism>
<reference evidence="4 7" key="4">
    <citation type="submission" date="2019-09" db="EMBL/GenBank/DDBJ databases">
        <title>FDA dAtabase for Regulatory Grade micrObial Sequences (FDA-ARGOS): Supporting development and validation of Infectious Disease Dx tests.</title>
        <authorList>
            <person name="Sciortino C."/>
            <person name="Tallon L."/>
            <person name="Sadzewicz L."/>
            <person name="Vavikolanu K."/>
            <person name="Mehta A."/>
            <person name="Aluvathingal J."/>
            <person name="Nadendla S."/>
            <person name="Nandy P."/>
            <person name="Geyer C."/>
            <person name="Yan Y."/>
            <person name="Sichtig H."/>
        </authorList>
    </citation>
    <scope>NUCLEOTIDE SEQUENCE [LARGE SCALE GENOMIC DNA]</scope>
    <source>
        <strain evidence="4 7">FDAARGOS_643</strain>
    </source>
</reference>
<dbReference type="AlphaFoldDB" id="A0A1V0GT67"/>
<gene>
    <name evidence="2" type="ORF">A6J80_12175</name>
    <name evidence="4" type="ORF">FOB51_06600</name>
    <name evidence="3" type="ORF">PYTT13_07340</name>
</gene>
<dbReference type="Proteomes" id="UP000229314">
    <property type="component" value="Chromosome"/>
</dbReference>
<keyword evidence="1" id="KW-0732">Signal</keyword>